<dbReference type="EMBL" id="WAGF01000003">
    <property type="protein sequence ID" value="KAB0881114.1"/>
    <property type="molecule type" value="Genomic_DNA"/>
</dbReference>
<dbReference type="PANTHER" id="PTHR38103:SF1">
    <property type="entry name" value="RECOMBINATION-ASSOCIATED PROTEIN RDGC"/>
    <property type="match status" value="1"/>
</dbReference>
<comment type="subcellular location">
    <subcellularLocation>
        <location evidence="1 6">Cytoplasm</location>
        <location evidence="1 6">Nucleoid</location>
    </subcellularLocation>
</comment>
<comment type="caution">
    <text evidence="7">The sequence shown here is derived from an EMBL/GenBank/DDBJ whole genome shotgun (WGS) entry which is preliminary data.</text>
</comment>
<dbReference type="Proteomes" id="UP000439917">
    <property type="component" value="Unassembled WGS sequence"/>
</dbReference>
<dbReference type="GO" id="GO:0043590">
    <property type="term" value="C:bacterial nucleoid"/>
    <property type="evidence" value="ECO:0007669"/>
    <property type="project" value="TreeGrafter"/>
</dbReference>
<dbReference type="GO" id="GO:0000018">
    <property type="term" value="P:regulation of DNA recombination"/>
    <property type="evidence" value="ECO:0007669"/>
    <property type="project" value="TreeGrafter"/>
</dbReference>
<dbReference type="GO" id="GO:0003690">
    <property type="term" value="F:double-stranded DNA binding"/>
    <property type="evidence" value="ECO:0007669"/>
    <property type="project" value="TreeGrafter"/>
</dbReference>
<keyword evidence="4 6" id="KW-0963">Cytoplasm</keyword>
<evidence type="ECO:0000256" key="4">
    <source>
        <dbReference type="ARBA" id="ARBA00022490"/>
    </source>
</evidence>
<evidence type="ECO:0000256" key="2">
    <source>
        <dbReference type="ARBA" id="ARBA00008657"/>
    </source>
</evidence>
<dbReference type="GO" id="GO:0005737">
    <property type="term" value="C:cytoplasm"/>
    <property type="evidence" value="ECO:0007669"/>
    <property type="project" value="UniProtKB-UniRule"/>
</dbReference>
<dbReference type="HAMAP" id="MF_00194">
    <property type="entry name" value="RdgC"/>
    <property type="match status" value="1"/>
</dbReference>
<gene>
    <name evidence="6 7" type="primary">rdgC</name>
    <name evidence="7" type="ORF">FZI38_02710</name>
</gene>
<dbReference type="Pfam" id="PF04381">
    <property type="entry name" value="RdgC"/>
    <property type="match status" value="1"/>
</dbReference>
<evidence type="ECO:0000256" key="5">
    <source>
        <dbReference type="ARBA" id="ARBA00023172"/>
    </source>
</evidence>
<evidence type="ECO:0000256" key="1">
    <source>
        <dbReference type="ARBA" id="ARBA00004453"/>
    </source>
</evidence>
<dbReference type="NCBIfam" id="NF001462">
    <property type="entry name" value="PRK00321.1-3"/>
    <property type="match status" value="1"/>
</dbReference>
<dbReference type="PANTHER" id="PTHR38103">
    <property type="entry name" value="RECOMBINATION-ASSOCIATED PROTEIN RDGC"/>
    <property type="match status" value="1"/>
</dbReference>
<protein>
    <recommendedName>
        <fullName evidence="3 6">Recombination-associated protein RdgC</fullName>
    </recommendedName>
</protein>
<organism evidence="7 8">
    <name type="scientific">Cronobacter sakazakii</name>
    <name type="common">Enterobacter sakazakii</name>
    <dbReference type="NCBI Taxonomy" id="28141"/>
    <lineage>
        <taxon>Bacteria</taxon>
        <taxon>Pseudomonadati</taxon>
        <taxon>Pseudomonadota</taxon>
        <taxon>Gammaproteobacteria</taxon>
        <taxon>Enterobacterales</taxon>
        <taxon>Enterobacteriaceae</taxon>
        <taxon>Cronobacter</taxon>
    </lineage>
</organism>
<comment type="function">
    <text evidence="6">May be involved in recombination.</text>
</comment>
<sequence>MFNPFFKNLIIYRLSRDVVIIRDGNTDELARQLEAFRFKPCGSQDMARSGWVSPLGQFSDQLFHLVNDQLLLVIRREEKILPNAVIAEELNKKVSKLEADQGRRLKKTEKDSLRDEVLHSLLPRAFTRSSAIRIWLNLSAALVMVDTSSARRAEDSLALLRKTLGSLPVVPLTMETPVELTLTEWVRGAGAPSGFALGNEAELKAILEDGGIGRFKKQELSSDEILNHLDAGKVVTQLALNWQSRIDFTLNDSGVLKRLKFADELTQQNDDIDREDVAQRYDADFVLMTGELSNLTENLISGLGGEAKR</sequence>
<evidence type="ECO:0000313" key="7">
    <source>
        <dbReference type="EMBL" id="KAB0881114.1"/>
    </source>
</evidence>
<dbReference type="GO" id="GO:0006310">
    <property type="term" value="P:DNA recombination"/>
    <property type="evidence" value="ECO:0007669"/>
    <property type="project" value="UniProtKB-UniRule"/>
</dbReference>
<evidence type="ECO:0000256" key="3">
    <source>
        <dbReference type="ARBA" id="ARBA00022296"/>
    </source>
</evidence>
<dbReference type="NCBIfam" id="NF001464">
    <property type="entry name" value="PRK00321.1-5"/>
    <property type="match status" value="1"/>
</dbReference>
<keyword evidence="5 6" id="KW-0233">DNA recombination</keyword>
<dbReference type="AlphaFoldDB" id="A0AAN6AZ37"/>
<dbReference type="InterPro" id="IPR007476">
    <property type="entry name" value="RdgC"/>
</dbReference>
<name>A0AAN6AZ37_CROSK</name>
<reference evidence="7 8" key="1">
    <citation type="submission" date="2019-09" db="EMBL/GenBank/DDBJ databases">
        <title>Prevalence, distribution, and phylogeny of type two toxin-antitoxin genes possessed by Cronobacter species where C. sakazakii homologs follow sequence type lineages.</title>
        <authorList>
            <person name="Finkelstein S."/>
            <person name="Negrete F."/>
            <person name="Jang H."/>
            <person name="Gopinath G.R."/>
            <person name="Tall B.D."/>
        </authorList>
    </citation>
    <scope>NUCLEOTIDE SEQUENCE [LARGE SCALE GENOMIC DNA]</scope>
    <source>
        <strain evidence="7 8">MOD1_Comp4</strain>
    </source>
</reference>
<accession>A0AAN6AZ37</accession>
<evidence type="ECO:0000313" key="8">
    <source>
        <dbReference type="Proteomes" id="UP000439917"/>
    </source>
</evidence>
<proteinExistence type="inferred from homology"/>
<evidence type="ECO:0000256" key="6">
    <source>
        <dbReference type="HAMAP-Rule" id="MF_00194"/>
    </source>
</evidence>
<comment type="similarity">
    <text evidence="2 6">Belongs to the RdgC family.</text>
</comment>